<dbReference type="SMART" id="SM00283">
    <property type="entry name" value="MA"/>
    <property type="match status" value="1"/>
</dbReference>
<evidence type="ECO:0000256" key="1">
    <source>
        <dbReference type="ARBA" id="ARBA00023224"/>
    </source>
</evidence>
<keyword evidence="5" id="KW-1185">Reference proteome</keyword>
<organism evidence="4 5">
    <name type="scientific">Clostridium scatologenes</name>
    <dbReference type="NCBI Taxonomy" id="1548"/>
    <lineage>
        <taxon>Bacteria</taxon>
        <taxon>Bacillati</taxon>
        <taxon>Bacillota</taxon>
        <taxon>Clostridia</taxon>
        <taxon>Eubacteriales</taxon>
        <taxon>Clostridiaceae</taxon>
        <taxon>Clostridium</taxon>
    </lineage>
</organism>
<dbReference type="HOGENOM" id="CLU_069562_0_0_9"/>
<protein>
    <submittedName>
        <fullName evidence="4">Methyl-accepting chemotaxis sensory transducer</fullName>
    </submittedName>
</protein>
<dbReference type="Proteomes" id="UP000033115">
    <property type="component" value="Chromosome"/>
</dbReference>
<dbReference type="GO" id="GO:0016020">
    <property type="term" value="C:membrane"/>
    <property type="evidence" value="ECO:0007669"/>
    <property type="project" value="InterPro"/>
</dbReference>
<dbReference type="PANTHER" id="PTHR32089:SF112">
    <property type="entry name" value="LYSOZYME-LIKE PROTEIN-RELATED"/>
    <property type="match status" value="1"/>
</dbReference>
<dbReference type="EMBL" id="CP009933">
    <property type="protein sequence ID" value="AKA68004.1"/>
    <property type="molecule type" value="Genomic_DNA"/>
</dbReference>
<dbReference type="Pfam" id="PF10114">
    <property type="entry name" value="PocR"/>
    <property type="match status" value="1"/>
</dbReference>
<keyword evidence="1 2" id="KW-0807">Transducer</keyword>
<feature type="domain" description="Methyl-accepting transducer" evidence="3">
    <location>
        <begin position="202"/>
        <end position="345"/>
    </location>
</feature>
<gene>
    <name evidence="4" type="ORF">CSCA_0879</name>
</gene>
<dbReference type="Gene3D" id="1.10.287.950">
    <property type="entry name" value="Methyl-accepting chemotaxis protein"/>
    <property type="match status" value="1"/>
</dbReference>
<evidence type="ECO:0000256" key="2">
    <source>
        <dbReference type="PROSITE-ProRule" id="PRU00284"/>
    </source>
</evidence>
<reference evidence="4 5" key="1">
    <citation type="journal article" date="2015" name="J. Biotechnol.">
        <title>Complete genome sequence of a malodorant-producing acetogen, Clostridium scatologenes ATCC 25775(T).</title>
        <authorList>
            <person name="Zhu Z."/>
            <person name="Guo T."/>
            <person name="Zheng H."/>
            <person name="Song T."/>
            <person name="Ouyang P."/>
            <person name="Xie J."/>
        </authorList>
    </citation>
    <scope>NUCLEOTIDE SEQUENCE [LARGE SCALE GENOMIC DNA]</scope>
    <source>
        <strain evidence="4 5">ATCC 25775</strain>
    </source>
</reference>
<dbReference type="RefSeq" id="WP_029163561.1">
    <property type="nucleotide sequence ID" value="NZ_CP009933.1"/>
</dbReference>
<sequence length="345" mass="37382">MDSKNDFNFTISSLIDLKLLQQFQDNFAKAMGMASISVDNKEGNVTSPSNFSDFCMKYTRGSIEGNKRCISCDIEGGRTASKTNKPAIYSCHAGLVDFAAPIVVDGVQIGSIVGGQVLDAPPEEEKFRKIAKEIGVNEDEYIDAIRKIPIVSRDKIEAASNLIFIFANALSKMGYDKKINIMNSDKFKNIAKDLINNIEALSAGIHNLSSQVNSLVETSGSLLESSSKSKEKVNETDDILSFIRTVANQTNLLGLNAAIEAARAGEQGKGFSVVANEVRKLASVSVDSAKKIEVILNSIRSGMESVENGVNKTGVVIENHKQYIEDIMKKIDASLELAESLNSSI</sequence>
<evidence type="ECO:0000313" key="5">
    <source>
        <dbReference type="Proteomes" id="UP000033115"/>
    </source>
</evidence>
<dbReference type="Pfam" id="PF00015">
    <property type="entry name" value="MCPsignal"/>
    <property type="match status" value="1"/>
</dbReference>
<evidence type="ECO:0000259" key="3">
    <source>
        <dbReference type="PROSITE" id="PS50111"/>
    </source>
</evidence>
<dbReference type="STRING" id="1548.CSCA_0879"/>
<dbReference type="InterPro" id="IPR018771">
    <property type="entry name" value="PocR_dom"/>
</dbReference>
<dbReference type="GO" id="GO:0007165">
    <property type="term" value="P:signal transduction"/>
    <property type="evidence" value="ECO:0007669"/>
    <property type="project" value="UniProtKB-KW"/>
</dbReference>
<evidence type="ECO:0000313" key="4">
    <source>
        <dbReference type="EMBL" id="AKA68004.1"/>
    </source>
</evidence>
<accession>A0A0E3JMF8</accession>
<dbReference type="InterPro" id="IPR004089">
    <property type="entry name" value="MCPsignal_dom"/>
</dbReference>
<dbReference type="PANTHER" id="PTHR32089">
    <property type="entry name" value="METHYL-ACCEPTING CHEMOTAXIS PROTEIN MCPB"/>
    <property type="match status" value="1"/>
</dbReference>
<dbReference type="PROSITE" id="PS50111">
    <property type="entry name" value="CHEMOTAXIS_TRANSDUC_2"/>
    <property type="match status" value="1"/>
</dbReference>
<name>A0A0E3JMF8_CLOSL</name>
<proteinExistence type="predicted"/>
<dbReference type="KEGG" id="csq:CSCA_0879"/>
<dbReference type="AlphaFoldDB" id="A0A0E3JMF8"/>
<dbReference type="SUPFAM" id="SSF58104">
    <property type="entry name" value="Methyl-accepting chemotaxis protein (MCP) signaling domain"/>
    <property type="match status" value="1"/>
</dbReference>